<dbReference type="AlphaFoldDB" id="M2ARA8"/>
<gene>
    <name evidence="2" type="ORF">HMPREF9733_02705</name>
</gene>
<accession>M2ARA8</accession>
<protein>
    <recommendedName>
        <fullName evidence="1">Fibronectin type-III domain-containing protein</fullName>
    </recommendedName>
</protein>
<evidence type="ECO:0000259" key="1">
    <source>
        <dbReference type="PROSITE" id="PS50853"/>
    </source>
</evidence>
<name>M2ARA8_TREDN</name>
<dbReference type="RefSeq" id="WP_010697704.1">
    <property type="nucleotide sequence ID" value="NZ_KB442455.1"/>
</dbReference>
<dbReference type="Gene3D" id="2.60.40.10">
    <property type="entry name" value="Immunoglobulins"/>
    <property type="match status" value="1"/>
</dbReference>
<dbReference type="PROSITE" id="PS50853">
    <property type="entry name" value="FN3"/>
    <property type="match status" value="1"/>
</dbReference>
<proteinExistence type="predicted"/>
<dbReference type="SUPFAM" id="SSF49265">
    <property type="entry name" value="Fibronectin type III"/>
    <property type="match status" value="1"/>
</dbReference>
<dbReference type="PATRIC" id="fig|999437.3.peg.2783"/>
<sequence length="862" mass="98417">MVIFYDKNGRKIGKAYEVGWSFNQKRNKEGTGKIELVDYPVGAKYASLYKGKQKIKDVVITENSSNDKGVSTNIRTLESLFKNYRLPENWKGWNKKPLSFVLSDAVNGFDYIQKSTIEDFSHYLEKTNIALNKIKDGDIHLDYYQDGDSLKYYEKGTITFAFDCGDIVGQRYVRWVETTGEKVYIGIQSVSSDTPISSISQVDFSGVPILNARRDIENDSSFSGVPIASMGRYVAVRFVLKYINPDWISDFATHKVYNENNVLVDRTVRGFTPVIRAFEIITRKKSEFKIKSVPMDMGELIEDIELSNISIWEAIQKIREKYKFDTNCYIEKDKIYFEFAKSLVKNKTRKAKYFLRVSDKQTSSLNNTNIKELKQEIQKVNVLHCYGEGERQQKIYVRIPEVGTFDNLPTVEDTFSDSKIKTREELKTAGEKALKGKRKEDNPIFEVETIIPIRLFDKISLIHPDTEKVYECIVEEENISYKGNVFTQKFGIGGALFNPLSALIPKDDNNHENKILKPPVGLTATGKIKSISLEWDGDDVDFVVRWKEKGQTAYNYRHSKQTKILFERLKPNSEYVFSVASVYEGRISDYTAEISCIAIAESAFSFPTDIDILSLLNFDETPQALPAPNPSYTAWQSKIIELDCTDKTEIKMTFEEALNNVIILSGDLKNDFTLKLFFDKQNGNGAKQYLIVYKLTGNFNVTIQTEEPGTNKISQNINAETFGLGCYAVVDFRGNVWHFKGEKGQGGGLNNLDLAGFLSDDDYFLIEKENEVKKLKKTDGLLAIQKYDSPIGEIKLFYENEYKHGFLEANGLPFSPDVFPEFAAYVERIFNTGIEQHSNWPYRPKIIKNDGTFIFIKAVQGV</sequence>
<dbReference type="CDD" id="cd00063">
    <property type="entry name" value="FN3"/>
    <property type="match status" value="1"/>
</dbReference>
<reference evidence="2 3" key="1">
    <citation type="submission" date="2012-01" db="EMBL/GenBank/DDBJ databases">
        <title>The Genome Sequence of Treponema denticola SP33.</title>
        <authorList>
            <consortium name="The Broad Institute Genome Sequencing Platform"/>
            <person name="Earl A."/>
            <person name="Ward D."/>
            <person name="Feldgarden M."/>
            <person name="Gevers D."/>
            <person name="Blanton J.M."/>
            <person name="Fenno C.J."/>
            <person name="Baranova O.V."/>
            <person name="Mathney J."/>
            <person name="Dewhirst F.E."/>
            <person name="Izard J."/>
            <person name="Young S.K."/>
            <person name="Zeng Q."/>
            <person name="Gargeya S."/>
            <person name="Fitzgerald M."/>
            <person name="Haas B."/>
            <person name="Abouelleil A."/>
            <person name="Alvarado L."/>
            <person name="Arachchi H.M."/>
            <person name="Berlin A."/>
            <person name="Chapman S.B."/>
            <person name="Gearin G."/>
            <person name="Goldberg J."/>
            <person name="Griggs A."/>
            <person name="Gujja S."/>
            <person name="Hansen M."/>
            <person name="Heiman D."/>
            <person name="Howarth C."/>
            <person name="Larimer J."/>
            <person name="Lui A."/>
            <person name="MacDonald P.J.P."/>
            <person name="McCowen C."/>
            <person name="Montmayeur A."/>
            <person name="Murphy C."/>
            <person name="Neiman D."/>
            <person name="Pearson M."/>
            <person name="Priest M."/>
            <person name="Roberts A."/>
            <person name="Saif S."/>
            <person name="Shea T."/>
            <person name="Sisk P."/>
            <person name="Stolte C."/>
            <person name="Sykes S."/>
            <person name="Wortman J."/>
            <person name="Nusbaum C."/>
            <person name="Birren B."/>
        </authorList>
    </citation>
    <scope>NUCLEOTIDE SEQUENCE [LARGE SCALE GENOMIC DNA]</scope>
    <source>
        <strain evidence="2 3">SP33</strain>
    </source>
</reference>
<comment type="caution">
    <text evidence="2">The sequence shown here is derived from an EMBL/GenBank/DDBJ whole genome shotgun (WGS) entry which is preliminary data.</text>
</comment>
<organism evidence="2 3">
    <name type="scientific">Treponema denticola SP33</name>
    <dbReference type="NCBI Taxonomy" id="999437"/>
    <lineage>
        <taxon>Bacteria</taxon>
        <taxon>Pseudomonadati</taxon>
        <taxon>Spirochaetota</taxon>
        <taxon>Spirochaetia</taxon>
        <taxon>Spirochaetales</taxon>
        <taxon>Treponemataceae</taxon>
        <taxon>Treponema</taxon>
    </lineage>
</organism>
<dbReference type="InterPro" id="IPR013783">
    <property type="entry name" value="Ig-like_fold"/>
</dbReference>
<dbReference type="InterPro" id="IPR003961">
    <property type="entry name" value="FN3_dom"/>
</dbReference>
<dbReference type="InterPro" id="IPR036116">
    <property type="entry name" value="FN3_sf"/>
</dbReference>
<dbReference type="SMART" id="SM00060">
    <property type="entry name" value="FN3"/>
    <property type="match status" value="1"/>
</dbReference>
<feature type="domain" description="Fibronectin type-III" evidence="1">
    <location>
        <begin position="518"/>
        <end position="602"/>
    </location>
</feature>
<dbReference type="HOGENOM" id="CLU_332013_0_0_12"/>
<dbReference type="Proteomes" id="UP000016183">
    <property type="component" value="Unassembled WGS sequence"/>
</dbReference>
<dbReference type="EMBL" id="AGDZ01000039">
    <property type="protein sequence ID" value="EMB19605.1"/>
    <property type="molecule type" value="Genomic_DNA"/>
</dbReference>
<evidence type="ECO:0000313" key="2">
    <source>
        <dbReference type="EMBL" id="EMB19605.1"/>
    </source>
</evidence>
<evidence type="ECO:0000313" key="3">
    <source>
        <dbReference type="Proteomes" id="UP000016183"/>
    </source>
</evidence>